<dbReference type="Proteomes" id="UP000001302">
    <property type="component" value="Chromosome"/>
</dbReference>
<dbReference type="eggNOG" id="COG0248">
    <property type="taxonomic scope" value="Bacteria"/>
</dbReference>
<dbReference type="InterPro" id="IPR043129">
    <property type="entry name" value="ATPase_NBD"/>
</dbReference>
<dbReference type="GO" id="GO:0016462">
    <property type="term" value="F:pyrophosphatase activity"/>
    <property type="evidence" value="ECO:0007669"/>
    <property type="project" value="TreeGrafter"/>
</dbReference>
<dbReference type="PANTHER" id="PTHR30005">
    <property type="entry name" value="EXOPOLYPHOSPHATASE"/>
    <property type="match status" value="1"/>
</dbReference>
<dbReference type="HOGENOM" id="CLU_025908_0_0_5"/>
<accession>E0THU4</accession>
<dbReference type="PANTHER" id="PTHR30005:SF0">
    <property type="entry name" value="RETROGRADE REGULATION PROTEIN 2"/>
    <property type="match status" value="1"/>
</dbReference>
<sequence>MRVATLDLGTNNCRLAIAEGSPHAPVILEQFSQITRLGESLVPDGPLSPHAKARTRAALLECAAIVEKWKVVQARCVATAACRISADGLEFIRDMRAETGLPLEIITAEEEARLAAAGAVDLLGEDAEGGMIVDIGGGSTELVFVDPHAPLAMTYWTSVPVGVVSLADQFPHDVFDGEQYETMVAAITEKVAPFLQHADLVAHAQPAQCHLIGMSGTSTALASVHLGLAHYTRDAVDGRWLSRNEVTRLITRLRSQDLAQRARHPGIGKDRADLIVPGGAILDSIFRSWPVPRMRVGDRGLREGMLRLLLHDQ</sequence>
<reference evidence="3" key="1">
    <citation type="submission" date="2010-08" db="EMBL/GenBank/DDBJ databases">
        <title>Genome sequence of Parvularcula bermudensis HTCC2503.</title>
        <authorList>
            <person name="Kang D.-M."/>
            <person name="Oh H.-M."/>
            <person name="Cho J.-C."/>
        </authorList>
    </citation>
    <scope>NUCLEOTIDE SEQUENCE [LARGE SCALE GENOMIC DNA]</scope>
    <source>
        <strain evidence="3">ATCC BAA-594 / HTCC2503 / KCTC 12087</strain>
    </source>
</reference>
<dbReference type="STRING" id="314260.PB2503_10949"/>
<dbReference type="Pfam" id="PF02541">
    <property type="entry name" value="Ppx-GppA"/>
    <property type="match status" value="1"/>
</dbReference>
<dbReference type="CDD" id="cd24054">
    <property type="entry name" value="ASKHA_NBD_AaPPX-GppA_MtPPX2-like"/>
    <property type="match status" value="1"/>
</dbReference>
<proteinExistence type="predicted"/>
<dbReference type="EMBL" id="CP002156">
    <property type="protein sequence ID" value="ADM10237.1"/>
    <property type="molecule type" value="Genomic_DNA"/>
</dbReference>
<dbReference type="OrthoDB" id="9793035at2"/>
<reference evidence="2 3" key="2">
    <citation type="journal article" date="2011" name="J. Bacteriol.">
        <title>Complete genome sequence of strain HTCC2503T of Parvularcula bermudensis, the type species of the order "Parvularculales" in the class Alphaproteobacteria.</title>
        <authorList>
            <person name="Oh H.M."/>
            <person name="Kang I."/>
            <person name="Vergin K.L."/>
            <person name="Kang D."/>
            <person name="Rhee K.H."/>
            <person name="Giovannoni S.J."/>
            <person name="Cho J.C."/>
        </authorList>
    </citation>
    <scope>NUCLEOTIDE SEQUENCE [LARGE SCALE GENOMIC DNA]</scope>
    <source>
        <strain evidence="3">ATCC BAA-594 / HTCC2503 / KCTC 12087</strain>
    </source>
</reference>
<protein>
    <recommendedName>
        <fullName evidence="1">Ppx/GppA phosphatase N-terminal domain-containing protein</fullName>
    </recommendedName>
</protein>
<name>E0THU4_PARBH</name>
<evidence type="ECO:0000313" key="3">
    <source>
        <dbReference type="Proteomes" id="UP000001302"/>
    </source>
</evidence>
<organism evidence="2 3">
    <name type="scientific">Parvularcula bermudensis (strain ATCC BAA-594 / HTCC2503 / KCTC 12087)</name>
    <dbReference type="NCBI Taxonomy" id="314260"/>
    <lineage>
        <taxon>Bacteria</taxon>
        <taxon>Pseudomonadati</taxon>
        <taxon>Pseudomonadota</taxon>
        <taxon>Alphaproteobacteria</taxon>
        <taxon>Parvularculales</taxon>
        <taxon>Parvularculaceae</taxon>
        <taxon>Parvularcula</taxon>
    </lineage>
</organism>
<dbReference type="SUPFAM" id="SSF53067">
    <property type="entry name" value="Actin-like ATPase domain"/>
    <property type="match status" value="2"/>
</dbReference>
<keyword evidence="3" id="KW-1185">Reference proteome</keyword>
<evidence type="ECO:0000259" key="1">
    <source>
        <dbReference type="Pfam" id="PF02541"/>
    </source>
</evidence>
<evidence type="ECO:0000313" key="2">
    <source>
        <dbReference type="EMBL" id="ADM10237.1"/>
    </source>
</evidence>
<feature type="domain" description="Ppx/GppA phosphatase N-terminal" evidence="1">
    <location>
        <begin position="18"/>
        <end position="309"/>
    </location>
</feature>
<dbReference type="KEGG" id="pbr:PB2503_10949"/>
<dbReference type="InterPro" id="IPR003695">
    <property type="entry name" value="Ppx_GppA_N"/>
</dbReference>
<dbReference type="Gene3D" id="3.30.420.150">
    <property type="entry name" value="Exopolyphosphatase. Domain 2"/>
    <property type="match status" value="1"/>
</dbReference>
<dbReference type="Gene3D" id="3.30.420.40">
    <property type="match status" value="1"/>
</dbReference>
<dbReference type="AlphaFoldDB" id="E0THU4"/>
<dbReference type="InterPro" id="IPR050273">
    <property type="entry name" value="GppA/Ppx_hydrolase"/>
</dbReference>
<gene>
    <name evidence="2" type="ordered locus">PB2503_10949</name>
</gene>
<dbReference type="RefSeq" id="WP_013301211.1">
    <property type="nucleotide sequence ID" value="NC_014414.1"/>
</dbReference>